<dbReference type="SMART" id="SM00271">
    <property type="entry name" value="DnaJ"/>
    <property type="match status" value="1"/>
</dbReference>
<dbReference type="PRINTS" id="PR00625">
    <property type="entry name" value="JDOMAIN"/>
</dbReference>
<evidence type="ECO:0000313" key="3">
    <source>
        <dbReference type="EMBL" id="KPV50956.1"/>
    </source>
</evidence>
<evidence type="ECO:0000313" key="4">
    <source>
        <dbReference type="Proteomes" id="UP000050509"/>
    </source>
</evidence>
<dbReference type="SUPFAM" id="SSF46565">
    <property type="entry name" value="Chaperone J-domain"/>
    <property type="match status" value="1"/>
</dbReference>
<keyword evidence="4" id="KW-1185">Reference proteome</keyword>
<keyword evidence="1" id="KW-1133">Transmembrane helix</keyword>
<evidence type="ECO:0000259" key="2">
    <source>
        <dbReference type="PROSITE" id="PS50076"/>
    </source>
</evidence>
<dbReference type="EMBL" id="LJCR01001138">
    <property type="protein sequence ID" value="KPV50956.1"/>
    <property type="molecule type" value="Genomic_DNA"/>
</dbReference>
<keyword evidence="1" id="KW-0472">Membrane</keyword>
<dbReference type="Gene3D" id="1.10.287.110">
    <property type="entry name" value="DnaJ domain"/>
    <property type="match status" value="1"/>
</dbReference>
<sequence>METYYTLLDIPVQASAAEIEAAYQRQRARYSPERVAELGEEFRQVAESRSSELANAHAVLADPARRRAYDASIGGVAPSTTQAAPRRTGLSRREIIMAAGGALVGLIVIAIVWVVSGQNASATLPPAAK</sequence>
<gene>
    <name evidence="3" type="ORF">SE17_23960</name>
</gene>
<keyword evidence="1" id="KW-0812">Transmembrane</keyword>
<dbReference type="PROSITE" id="PS50076">
    <property type="entry name" value="DNAJ_2"/>
    <property type="match status" value="1"/>
</dbReference>
<feature type="domain" description="J" evidence="2">
    <location>
        <begin position="3"/>
        <end position="73"/>
    </location>
</feature>
<evidence type="ECO:0000256" key="1">
    <source>
        <dbReference type="SAM" id="Phobius"/>
    </source>
</evidence>
<accession>A0A0P9H9R7</accession>
<organism evidence="3 4">
    <name type="scientific">Kouleothrix aurantiaca</name>
    <dbReference type="NCBI Taxonomy" id="186479"/>
    <lineage>
        <taxon>Bacteria</taxon>
        <taxon>Bacillati</taxon>
        <taxon>Chloroflexota</taxon>
        <taxon>Chloroflexia</taxon>
        <taxon>Chloroflexales</taxon>
        <taxon>Roseiflexineae</taxon>
        <taxon>Roseiflexaceae</taxon>
        <taxon>Kouleothrix</taxon>
    </lineage>
</organism>
<dbReference type="Pfam" id="PF00226">
    <property type="entry name" value="DnaJ"/>
    <property type="match status" value="1"/>
</dbReference>
<dbReference type="InterPro" id="IPR036869">
    <property type="entry name" value="J_dom_sf"/>
</dbReference>
<feature type="non-terminal residue" evidence="3">
    <location>
        <position position="129"/>
    </location>
</feature>
<dbReference type="AlphaFoldDB" id="A0A0P9H9R7"/>
<reference evidence="3 4" key="1">
    <citation type="submission" date="2015-09" db="EMBL/GenBank/DDBJ databases">
        <title>Draft genome sequence of Kouleothrix aurantiaca JCM 19913.</title>
        <authorList>
            <person name="Hemp J."/>
        </authorList>
    </citation>
    <scope>NUCLEOTIDE SEQUENCE [LARGE SCALE GENOMIC DNA]</scope>
    <source>
        <strain evidence="3 4">COM-B</strain>
    </source>
</reference>
<comment type="caution">
    <text evidence="3">The sequence shown here is derived from an EMBL/GenBank/DDBJ whole genome shotgun (WGS) entry which is preliminary data.</text>
</comment>
<dbReference type="CDD" id="cd06257">
    <property type="entry name" value="DnaJ"/>
    <property type="match status" value="1"/>
</dbReference>
<dbReference type="Proteomes" id="UP000050509">
    <property type="component" value="Unassembled WGS sequence"/>
</dbReference>
<dbReference type="InterPro" id="IPR001623">
    <property type="entry name" value="DnaJ_domain"/>
</dbReference>
<protein>
    <recommendedName>
        <fullName evidence="2">J domain-containing protein</fullName>
    </recommendedName>
</protein>
<feature type="transmembrane region" description="Helical" evidence="1">
    <location>
        <begin position="95"/>
        <end position="115"/>
    </location>
</feature>
<proteinExistence type="predicted"/>
<name>A0A0P9H9R7_9CHLR</name>